<feature type="transmembrane region" description="Helical" evidence="1">
    <location>
        <begin position="177"/>
        <end position="197"/>
    </location>
</feature>
<dbReference type="RefSeq" id="WP_341841769.1">
    <property type="nucleotide sequence ID" value="NZ_CP149792.1"/>
</dbReference>
<dbReference type="EMBL" id="CP150096">
    <property type="protein sequence ID" value="WZN47107.1"/>
    <property type="molecule type" value="Genomic_DNA"/>
</dbReference>
<organism evidence="2 3">
    <name type="scientific">Chitinophaga caseinilytica</name>
    <dbReference type="NCBI Taxonomy" id="2267521"/>
    <lineage>
        <taxon>Bacteria</taxon>
        <taxon>Pseudomonadati</taxon>
        <taxon>Bacteroidota</taxon>
        <taxon>Chitinophagia</taxon>
        <taxon>Chitinophagales</taxon>
        <taxon>Chitinophagaceae</taxon>
        <taxon>Chitinophaga</taxon>
    </lineage>
</organism>
<reference evidence="2 3" key="1">
    <citation type="submission" date="2024-03" db="EMBL/GenBank/DDBJ databases">
        <title>Chitinophaga caseinilytica sp. nov., a casein hydrolysing bacterium isolated from forest soil.</title>
        <authorList>
            <person name="Lee D.S."/>
            <person name="Han D.M."/>
            <person name="Baek J.H."/>
            <person name="Choi D.G."/>
            <person name="Jeon J.H."/>
            <person name="Jeon C.O."/>
        </authorList>
    </citation>
    <scope>NUCLEOTIDE SEQUENCE [LARGE SCALE GENOMIC DNA]</scope>
    <source>
        <strain evidence="2 3">KACC 19118</strain>
    </source>
</reference>
<feature type="transmembrane region" description="Helical" evidence="1">
    <location>
        <begin position="12"/>
        <end position="29"/>
    </location>
</feature>
<evidence type="ECO:0000313" key="3">
    <source>
        <dbReference type="Proteomes" id="UP001449657"/>
    </source>
</evidence>
<feature type="transmembrane region" description="Helical" evidence="1">
    <location>
        <begin position="41"/>
        <end position="59"/>
    </location>
</feature>
<name>A0ABZ2Z717_9BACT</name>
<keyword evidence="1" id="KW-1133">Transmembrane helix</keyword>
<feature type="transmembrane region" description="Helical" evidence="1">
    <location>
        <begin position="152"/>
        <end position="171"/>
    </location>
</feature>
<feature type="transmembrane region" description="Helical" evidence="1">
    <location>
        <begin position="209"/>
        <end position="229"/>
    </location>
</feature>
<keyword evidence="3" id="KW-1185">Reference proteome</keyword>
<keyword evidence="1" id="KW-0472">Membrane</keyword>
<dbReference type="Proteomes" id="UP001449657">
    <property type="component" value="Chromosome"/>
</dbReference>
<gene>
    <name evidence="2" type="ORF">WJU22_02800</name>
</gene>
<keyword evidence="1" id="KW-0812">Transmembrane</keyword>
<evidence type="ECO:0000256" key="1">
    <source>
        <dbReference type="SAM" id="Phobius"/>
    </source>
</evidence>
<accession>A0ABZ2Z717</accession>
<proteinExistence type="predicted"/>
<evidence type="ECO:0008006" key="4">
    <source>
        <dbReference type="Google" id="ProtNLM"/>
    </source>
</evidence>
<protein>
    <recommendedName>
        <fullName evidence="4">PH domain-containing protein</fullName>
    </recommendedName>
</protein>
<sequence>MQAMARKMSLRFIGILSVALLFAFCMMYFMDHAVDPEVFRIELVIFPVVAVAMVIWHRMRLKKALAPMASLTIVITDTMIIREMDGMEMQGIYHRDIRSISKIKQGHFVVRGKSATEVLYIPNYLERLPELEAALQALHPIDAGAAVKTMQAGALGIAALLFVSMMGTVVLSDPWLAVPSAIVFVAVGIWGINWIRNNKNIPEKTRKRAWWMLLLIVVLLLNMVTRIWFLKS</sequence>
<evidence type="ECO:0000313" key="2">
    <source>
        <dbReference type="EMBL" id="WZN47107.1"/>
    </source>
</evidence>